<gene>
    <name evidence="1" type="ORF">B0H16DRAFT_121526</name>
</gene>
<name>A0AAD7MXL8_9AGAR</name>
<keyword evidence="2" id="KW-1185">Reference proteome</keyword>
<dbReference type="Proteomes" id="UP001215598">
    <property type="component" value="Unassembled WGS sequence"/>
</dbReference>
<evidence type="ECO:0000313" key="2">
    <source>
        <dbReference type="Proteomes" id="UP001215598"/>
    </source>
</evidence>
<comment type="caution">
    <text evidence="1">The sequence shown here is derived from an EMBL/GenBank/DDBJ whole genome shotgun (WGS) entry which is preliminary data.</text>
</comment>
<dbReference type="EMBL" id="JARKIB010000121">
    <property type="protein sequence ID" value="KAJ7736499.1"/>
    <property type="molecule type" value="Genomic_DNA"/>
</dbReference>
<organism evidence="1 2">
    <name type="scientific">Mycena metata</name>
    <dbReference type="NCBI Taxonomy" id="1033252"/>
    <lineage>
        <taxon>Eukaryota</taxon>
        <taxon>Fungi</taxon>
        <taxon>Dikarya</taxon>
        <taxon>Basidiomycota</taxon>
        <taxon>Agaricomycotina</taxon>
        <taxon>Agaricomycetes</taxon>
        <taxon>Agaricomycetidae</taxon>
        <taxon>Agaricales</taxon>
        <taxon>Marasmiineae</taxon>
        <taxon>Mycenaceae</taxon>
        <taxon>Mycena</taxon>
    </lineage>
</organism>
<accession>A0AAD7MXL8</accession>
<reference evidence="1" key="1">
    <citation type="submission" date="2023-03" db="EMBL/GenBank/DDBJ databases">
        <title>Massive genome expansion in bonnet fungi (Mycena s.s.) driven by repeated elements and novel gene families across ecological guilds.</title>
        <authorList>
            <consortium name="Lawrence Berkeley National Laboratory"/>
            <person name="Harder C.B."/>
            <person name="Miyauchi S."/>
            <person name="Viragh M."/>
            <person name="Kuo A."/>
            <person name="Thoen E."/>
            <person name="Andreopoulos B."/>
            <person name="Lu D."/>
            <person name="Skrede I."/>
            <person name="Drula E."/>
            <person name="Henrissat B."/>
            <person name="Morin E."/>
            <person name="Kohler A."/>
            <person name="Barry K."/>
            <person name="LaButti K."/>
            <person name="Morin E."/>
            <person name="Salamov A."/>
            <person name="Lipzen A."/>
            <person name="Mereny Z."/>
            <person name="Hegedus B."/>
            <person name="Baldrian P."/>
            <person name="Stursova M."/>
            <person name="Weitz H."/>
            <person name="Taylor A."/>
            <person name="Grigoriev I.V."/>
            <person name="Nagy L.G."/>
            <person name="Martin F."/>
            <person name="Kauserud H."/>
        </authorList>
    </citation>
    <scope>NUCLEOTIDE SEQUENCE</scope>
    <source>
        <strain evidence="1">CBHHK182m</strain>
    </source>
</reference>
<sequence length="155" mass="17385">MGCQNIRSLPPTSKPRAHAQRIMCTVVRLHARISSPSRSVRCLRSGPRPRAQLPPISLPPYSLASPLFCRVPKNLIFGLTFLSTALYLSSPHTQYALPAWRGRPYEGDRDVDGHGHLPAQQRVESMGERCVFIYPSFLLHRVEGGWRWRALAAGC</sequence>
<protein>
    <submittedName>
        <fullName evidence="1">Uncharacterized protein</fullName>
    </submittedName>
</protein>
<evidence type="ECO:0000313" key="1">
    <source>
        <dbReference type="EMBL" id="KAJ7736499.1"/>
    </source>
</evidence>
<proteinExistence type="predicted"/>
<dbReference type="AlphaFoldDB" id="A0AAD7MXL8"/>